<evidence type="ECO:0000313" key="9">
    <source>
        <dbReference type="Proteomes" id="UP000005615"/>
    </source>
</evidence>
<dbReference type="SUPFAM" id="SSF117143">
    <property type="entry name" value="Flagellar hook protein flgE"/>
    <property type="match status" value="1"/>
</dbReference>
<keyword evidence="3" id="KW-0975">Bacterial flagellum</keyword>
<dbReference type="STRING" id="2518989.IMCC3088_490"/>
<keyword evidence="8" id="KW-0966">Cell projection</keyword>
<evidence type="ECO:0000256" key="4">
    <source>
        <dbReference type="ARBA" id="ARBA00038560"/>
    </source>
</evidence>
<dbReference type="PANTHER" id="PTHR30435:SF18">
    <property type="entry name" value="FLAGELLAR BASAL-BODY ROD PROTEIN FLGF"/>
    <property type="match status" value="1"/>
</dbReference>
<dbReference type="InterPro" id="IPR037925">
    <property type="entry name" value="FlgE/F/G-like"/>
</dbReference>
<protein>
    <recommendedName>
        <fullName evidence="5">Flagellar basal-body rod protein FlgF</fullName>
    </recommendedName>
</protein>
<dbReference type="GO" id="GO:0009425">
    <property type="term" value="C:bacterial-type flagellum basal body"/>
    <property type="evidence" value="ECO:0007669"/>
    <property type="project" value="UniProtKB-SubCell"/>
</dbReference>
<comment type="caution">
    <text evidence="8">The sequence shown here is derived from an EMBL/GenBank/DDBJ whole genome shotgun (WGS) entry which is preliminary data.</text>
</comment>
<dbReference type="Pfam" id="PF06429">
    <property type="entry name" value="Flg_bbr_C"/>
    <property type="match status" value="1"/>
</dbReference>
<accession>F3L5U1</accession>
<dbReference type="AlphaFoldDB" id="F3L5U1"/>
<name>F3L5U1_9GAMM</name>
<dbReference type="InterPro" id="IPR010930">
    <property type="entry name" value="Flg_bb/hook_C_dom"/>
</dbReference>
<sequence length="253" mass="26990">MKVAYTAMASVKQVNQARAQTTNMLANVSTVGFKESYRHATESVKVASTAFETTYQPVAASEDFISLRAGPMQSTGRKLDIFMQAQTVLGVQASNEQIAFTRRGDLRVNEIGQLELGTGQLVVDDAGSPISVPLGQDLEIGADGTVVAYDPELPEAPGAEVGRLMLRDASATVLARRLDGLFEPATQAGSGGDFESGPTPPEILSGALEGSSVNVSEMLTQLLDYNRSFESRIRLIKEVRDLDEAGSSMIKMA</sequence>
<evidence type="ECO:0000256" key="2">
    <source>
        <dbReference type="ARBA" id="ARBA00009677"/>
    </source>
</evidence>
<comment type="similarity">
    <text evidence="2">Belongs to the flagella basal body rod proteins family.</text>
</comment>
<dbReference type="EMBL" id="AEIG01000134">
    <property type="protein sequence ID" value="EGG28296.1"/>
    <property type="molecule type" value="Genomic_DNA"/>
</dbReference>
<reference evidence="8 9" key="1">
    <citation type="journal article" date="2011" name="J. Bacteriol.">
        <title>Genome sequence of strain IMCC3088, a proteorhodopsin-containing marine bacterium belonging to the OM60/NOR5 clade.</title>
        <authorList>
            <person name="Jang Y."/>
            <person name="Oh H.M."/>
            <person name="Kang I."/>
            <person name="Lee K."/>
            <person name="Yang S.J."/>
            <person name="Cho J.C."/>
        </authorList>
    </citation>
    <scope>NUCLEOTIDE SEQUENCE [LARGE SCALE GENOMIC DNA]</scope>
    <source>
        <strain evidence="8 9">IMCC3088</strain>
    </source>
</reference>
<evidence type="ECO:0000259" key="7">
    <source>
        <dbReference type="Pfam" id="PF22692"/>
    </source>
</evidence>
<dbReference type="OrthoDB" id="9804559at2"/>
<keyword evidence="8" id="KW-0282">Flagellum</keyword>
<dbReference type="InterPro" id="IPR053967">
    <property type="entry name" value="LlgE_F_G-like_D1"/>
</dbReference>
<dbReference type="GO" id="GO:0071978">
    <property type="term" value="P:bacterial-type flagellum-dependent swarming motility"/>
    <property type="evidence" value="ECO:0007669"/>
    <property type="project" value="TreeGrafter"/>
</dbReference>
<evidence type="ECO:0000256" key="1">
    <source>
        <dbReference type="ARBA" id="ARBA00004117"/>
    </source>
</evidence>
<feature type="domain" description="Flagellar hook protein FlgE/F/G-like D1" evidence="7">
    <location>
        <begin position="90"/>
        <end position="148"/>
    </location>
</feature>
<evidence type="ECO:0000256" key="3">
    <source>
        <dbReference type="ARBA" id="ARBA00023143"/>
    </source>
</evidence>
<dbReference type="PANTHER" id="PTHR30435">
    <property type="entry name" value="FLAGELLAR PROTEIN"/>
    <property type="match status" value="1"/>
</dbReference>
<dbReference type="RefSeq" id="WP_009577235.1">
    <property type="nucleotide sequence ID" value="NZ_AEIG01000134.1"/>
</dbReference>
<comment type="subcellular location">
    <subcellularLocation>
        <location evidence="1">Bacterial flagellum basal body</location>
    </subcellularLocation>
</comment>
<dbReference type="Proteomes" id="UP000005615">
    <property type="component" value="Unassembled WGS sequence"/>
</dbReference>
<keyword evidence="8" id="KW-0969">Cilium</keyword>
<gene>
    <name evidence="8" type="ORF">IMCC3088_490</name>
</gene>
<feature type="domain" description="Flagellar basal-body/hook protein C-terminal" evidence="6">
    <location>
        <begin position="205"/>
        <end position="248"/>
    </location>
</feature>
<dbReference type="Pfam" id="PF22692">
    <property type="entry name" value="LlgE_F_G_D1"/>
    <property type="match status" value="1"/>
</dbReference>
<comment type="subunit">
    <text evidence="4">The basal body constitutes a major portion of the flagellar organelle and consists of five rings (E,L,P,S, and M) mounted on a central rod. The rod consists of about 26 subunits of FlgG in the distal portion, and FlgB, FlgC and FlgF are thought to build up the proximal portion of the rod with about 6 subunits each.</text>
</comment>
<evidence type="ECO:0000259" key="6">
    <source>
        <dbReference type="Pfam" id="PF06429"/>
    </source>
</evidence>
<dbReference type="eggNOG" id="COG4787">
    <property type="taxonomic scope" value="Bacteria"/>
</dbReference>
<organism evidence="8 9">
    <name type="scientific">Aequoribacter fuscus</name>
    <dbReference type="NCBI Taxonomy" id="2518989"/>
    <lineage>
        <taxon>Bacteria</taxon>
        <taxon>Pseudomonadati</taxon>
        <taxon>Pseudomonadota</taxon>
        <taxon>Gammaproteobacteria</taxon>
        <taxon>Cellvibrionales</taxon>
        <taxon>Halieaceae</taxon>
        <taxon>Aequoribacter</taxon>
    </lineage>
</organism>
<proteinExistence type="inferred from homology"/>
<keyword evidence="9" id="KW-1185">Reference proteome</keyword>
<evidence type="ECO:0000313" key="8">
    <source>
        <dbReference type="EMBL" id="EGG28296.1"/>
    </source>
</evidence>
<evidence type="ECO:0000256" key="5">
    <source>
        <dbReference type="ARBA" id="ARBA00040228"/>
    </source>
</evidence>